<dbReference type="InterPro" id="IPR007125">
    <property type="entry name" value="H2A/H2B/H3"/>
</dbReference>
<dbReference type="GO" id="GO:0046982">
    <property type="term" value="F:protein heterodimerization activity"/>
    <property type="evidence" value="ECO:0007669"/>
    <property type="project" value="InterPro"/>
</dbReference>
<evidence type="ECO:0000313" key="3">
    <source>
        <dbReference type="EMBL" id="KAK7799220.1"/>
    </source>
</evidence>
<dbReference type="Gene3D" id="1.10.20.10">
    <property type="entry name" value="Histone, subunit A"/>
    <property type="match status" value="1"/>
</dbReference>
<evidence type="ECO:0000259" key="2">
    <source>
        <dbReference type="Pfam" id="PF00125"/>
    </source>
</evidence>
<organism evidence="3 4">
    <name type="scientific">Myodes glareolus</name>
    <name type="common">Bank vole</name>
    <name type="synonym">Clethrionomys glareolus</name>
    <dbReference type="NCBI Taxonomy" id="447135"/>
    <lineage>
        <taxon>Eukaryota</taxon>
        <taxon>Metazoa</taxon>
        <taxon>Chordata</taxon>
        <taxon>Craniata</taxon>
        <taxon>Vertebrata</taxon>
        <taxon>Euteleostomi</taxon>
        <taxon>Mammalia</taxon>
        <taxon>Eutheria</taxon>
        <taxon>Euarchontoglires</taxon>
        <taxon>Glires</taxon>
        <taxon>Rodentia</taxon>
        <taxon>Myomorpha</taxon>
        <taxon>Muroidea</taxon>
        <taxon>Cricetidae</taxon>
        <taxon>Arvicolinae</taxon>
        <taxon>Myodes</taxon>
    </lineage>
</organism>
<dbReference type="Pfam" id="PF00125">
    <property type="entry name" value="Histone"/>
    <property type="match status" value="1"/>
</dbReference>
<dbReference type="Proteomes" id="UP001488838">
    <property type="component" value="Unassembled WGS sequence"/>
</dbReference>
<dbReference type="GO" id="GO:0003677">
    <property type="term" value="F:DNA binding"/>
    <property type="evidence" value="ECO:0007669"/>
    <property type="project" value="UniProtKB-KW"/>
</dbReference>
<protein>
    <recommendedName>
        <fullName evidence="1">Histone H2A</fullName>
    </recommendedName>
</protein>
<comment type="similarity">
    <text evidence="1">Belongs to the histone H2A family.</text>
</comment>
<accession>A0AAW0HCM9</accession>
<feature type="domain" description="Core Histone H2A/H2B/H3" evidence="2">
    <location>
        <begin position="5"/>
        <end position="82"/>
    </location>
</feature>
<comment type="subunit">
    <text evidence="1">The nucleosome is a histone octamer containing two molecules each of H2A, H2B, H3 and H4 assembled in one H3-H4 heterotetramer and two H2A-H2B heterodimers. The octamer wraps approximately 147 bp of DNA.</text>
</comment>
<dbReference type="InterPro" id="IPR002119">
    <property type="entry name" value="Histone_H2A"/>
</dbReference>
<dbReference type="SMART" id="SM00414">
    <property type="entry name" value="H2A"/>
    <property type="match status" value="1"/>
</dbReference>
<dbReference type="GO" id="GO:0005634">
    <property type="term" value="C:nucleus"/>
    <property type="evidence" value="ECO:0007669"/>
    <property type="project" value="UniProtKB-SubCell"/>
</dbReference>
<dbReference type="CDD" id="cd00074">
    <property type="entry name" value="HFD_H2A"/>
    <property type="match status" value="1"/>
</dbReference>
<dbReference type="PRINTS" id="PR00620">
    <property type="entry name" value="HISTONEH2A"/>
</dbReference>
<dbReference type="PANTHER" id="PTHR23430">
    <property type="entry name" value="HISTONE H2A"/>
    <property type="match status" value="1"/>
</dbReference>
<dbReference type="GO" id="GO:0030527">
    <property type="term" value="F:structural constituent of chromatin"/>
    <property type="evidence" value="ECO:0007669"/>
    <property type="project" value="InterPro"/>
</dbReference>
<gene>
    <name evidence="3" type="ORF">U0070_021039</name>
</gene>
<dbReference type="SUPFAM" id="SSF47113">
    <property type="entry name" value="Histone-fold"/>
    <property type="match status" value="1"/>
</dbReference>
<evidence type="ECO:0000256" key="1">
    <source>
        <dbReference type="RuleBase" id="RU003767"/>
    </source>
</evidence>
<dbReference type="AlphaFoldDB" id="A0AAW0HCM9"/>
<keyword evidence="1" id="KW-0158">Chromosome</keyword>
<dbReference type="InterPro" id="IPR009072">
    <property type="entry name" value="Histone-fold"/>
</dbReference>
<keyword evidence="1" id="KW-0539">Nucleus</keyword>
<reference evidence="3 4" key="1">
    <citation type="journal article" date="2023" name="bioRxiv">
        <title>Conserved and derived expression patterns and positive selection on dental genes reveal complex evolutionary context of ever-growing rodent molars.</title>
        <authorList>
            <person name="Calamari Z.T."/>
            <person name="Song A."/>
            <person name="Cohen E."/>
            <person name="Akter M."/>
            <person name="Roy R.D."/>
            <person name="Hallikas O."/>
            <person name="Christensen M.M."/>
            <person name="Li P."/>
            <person name="Marangoni P."/>
            <person name="Jernvall J."/>
            <person name="Klein O.D."/>
        </authorList>
    </citation>
    <scope>NUCLEOTIDE SEQUENCE [LARGE SCALE GENOMIC DNA]</scope>
    <source>
        <strain evidence="3">V071</strain>
    </source>
</reference>
<keyword evidence="4" id="KW-1185">Reference proteome</keyword>
<proteinExistence type="inferred from homology"/>
<evidence type="ECO:0000313" key="4">
    <source>
        <dbReference type="Proteomes" id="UP001488838"/>
    </source>
</evidence>
<comment type="caution">
    <text evidence="3">The sequence shown here is derived from an EMBL/GenBank/DDBJ whole genome shotgun (WGS) entry which is preliminary data.</text>
</comment>
<name>A0AAW0HCM9_MYOGA</name>
<comment type="subcellular location">
    <subcellularLocation>
        <location evidence="1">Nucleus</location>
    </subcellularLocation>
</comment>
<sequence>MEANRQKTNISRSARAQLNFPVSRIERFLREGNFSQRVSASAPVFLAGVLEYLTADILDLSGKEAQASGRKRITPEHVSWAVENNKHLRKLFKIDSKSVVIETPEPDED</sequence>
<keyword evidence="1" id="KW-0238">DNA-binding</keyword>
<keyword evidence="1" id="KW-0544">Nucleosome core</keyword>
<dbReference type="GO" id="GO:0000786">
    <property type="term" value="C:nucleosome"/>
    <property type="evidence" value="ECO:0007669"/>
    <property type="project" value="UniProtKB-KW"/>
</dbReference>
<dbReference type="EMBL" id="JBBHLL010000630">
    <property type="protein sequence ID" value="KAK7799220.1"/>
    <property type="molecule type" value="Genomic_DNA"/>
</dbReference>